<evidence type="ECO:0000256" key="4">
    <source>
        <dbReference type="ARBA" id="ARBA00022771"/>
    </source>
</evidence>
<dbReference type="AlphaFoldDB" id="A0A915KWI1"/>
<dbReference type="PROSITE" id="PS50157">
    <property type="entry name" value="ZINC_FINGER_C2H2_2"/>
    <property type="match status" value="1"/>
</dbReference>
<dbReference type="SUPFAM" id="SSF57667">
    <property type="entry name" value="beta-beta-alpha zinc fingers"/>
    <property type="match status" value="1"/>
</dbReference>
<keyword evidence="8" id="KW-0539">Nucleus</keyword>
<evidence type="ECO:0000313" key="13">
    <source>
        <dbReference type="WBParaSite" id="nRc.2.0.1.t43161-RA"/>
    </source>
</evidence>
<keyword evidence="3" id="KW-0677">Repeat</keyword>
<dbReference type="Gene3D" id="3.30.160.60">
    <property type="entry name" value="Classic Zinc Finger"/>
    <property type="match status" value="1"/>
</dbReference>
<keyword evidence="6" id="KW-0805">Transcription regulation</keyword>
<evidence type="ECO:0000256" key="8">
    <source>
        <dbReference type="ARBA" id="ARBA00023242"/>
    </source>
</evidence>
<feature type="region of interest" description="Disordered" evidence="10">
    <location>
        <begin position="75"/>
        <end position="97"/>
    </location>
</feature>
<dbReference type="FunFam" id="3.30.160.60:FF:000395">
    <property type="entry name" value="zinc finger protein 513"/>
    <property type="match status" value="1"/>
</dbReference>
<evidence type="ECO:0000256" key="1">
    <source>
        <dbReference type="ARBA" id="ARBA00004123"/>
    </source>
</evidence>
<evidence type="ECO:0000256" key="2">
    <source>
        <dbReference type="ARBA" id="ARBA00022723"/>
    </source>
</evidence>
<comment type="subcellular location">
    <subcellularLocation>
        <location evidence="1">Nucleus</location>
    </subcellularLocation>
</comment>
<keyword evidence="12" id="KW-1185">Reference proteome</keyword>
<evidence type="ECO:0000259" key="11">
    <source>
        <dbReference type="PROSITE" id="PS50157"/>
    </source>
</evidence>
<protein>
    <submittedName>
        <fullName evidence="13">C2H2-type domain-containing protein</fullName>
    </submittedName>
</protein>
<dbReference type="GO" id="GO:0005634">
    <property type="term" value="C:nucleus"/>
    <property type="evidence" value="ECO:0007669"/>
    <property type="project" value="UniProtKB-SubCell"/>
</dbReference>
<evidence type="ECO:0000256" key="10">
    <source>
        <dbReference type="SAM" id="MobiDB-lite"/>
    </source>
</evidence>
<evidence type="ECO:0000256" key="3">
    <source>
        <dbReference type="ARBA" id="ARBA00022737"/>
    </source>
</evidence>
<evidence type="ECO:0000256" key="5">
    <source>
        <dbReference type="ARBA" id="ARBA00022833"/>
    </source>
</evidence>
<dbReference type="Proteomes" id="UP000887565">
    <property type="component" value="Unplaced"/>
</dbReference>
<proteinExistence type="predicted"/>
<feature type="compositionally biased region" description="Low complexity" evidence="10">
    <location>
        <begin position="85"/>
        <end position="97"/>
    </location>
</feature>
<reference evidence="13" key="1">
    <citation type="submission" date="2022-11" db="UniProtKB">
        <authorList>
            <consortium name="WormBaseParasite"/>
        </authorList>
    </citation>
    <scope>IDENTIFICATION</scope>
</reference>
<dbReference type="WBParaSite" id="nRc.2.0.1.t43161-RA">
    <property type="protein sequence ID" value="nRc.2.0.1.t43161-RA"/>
    <property type="gene ID" value="nRc.2.0.1.g43161"/>
</dbReference>
<evidence type="ECO:0000313" key="12">
    <source>
        <dbReference type="Proteomes" id="UP000887565"/>
    </source>
</evidence>
<dbReference type="GO" id="GO:0008270">
    <property type="term" value="F:zinc ion binding"/>
    <property type="evidence" value="ECO:0007669"/>
    <property type="project" value="UniProtKB-KW"/>
</dbReference>
<evidence type="ECO:0000256" key="6">
    <source>
        <dbReference type="ARBA" id="ARBA00023015"/>
    </source>
</evidence>
<keyword evidence="5" id="KW-0862">Zinc</keyword>
<feature type="domain" description="C2H2-type" evidence="11">
    <location>
        <begin position="46"/>
        <end position="73"/>
    </location>
</feature>
<name>A0A915KWI1_ROMCU</name>
<keyword evidence="4 9" id="KW-0863">Zinc-finger</keyword>
<dbReference type="InterPro" id="IPR013087">
    <property type="entry name" value="Znf_C2H2_type"/>
</dbReference>
<dbReference type="SMART" id="SM00355">
    <property type="entry name" value="ZnF_C2H2"/>
    <property type="match status" value="1"/>
</dbReference>
<dbReference type="InterPro" id="IPR036236">
    <property type="entry name" value="Znf_C2H2_sf"/>
</dbReference>
<sequence>MNYSKSGVAKRENQGHAGKYNFMLSHKEIRKFFGGSRRQFYVSLPYHCPQCTYSASRRDMITRHMRTHLRQRLGASSSMAGVGGNSSSAPSASFDSSNCECTTRLSDYPTKIDFDFSKEFQHGSVIRRINSAKDLYDSEVSRSP</sequence>
<keyword evidence="7" id="KW-0804">Transcription</keyword>
<evidence type="ECO:0000256" key="7">
    <source>
        <dbReference type="ARBA" id="ARBA00023163"/>
    </source>
</evidence>
<accession>A0A915KWI1</accession>
<keyword evidence="2" id="KW-0479">Metal-binding</keyword>
<evidence type="ECO:0000256" key="9">
    <source>
        <dbReference type="PROSITE-ProRule" id="PRU00042"/>
    </source>
</evidence>
<organism evidence="12 13">
    <name type="scientific">Romanomermis culicivorax</name>
    <name type="common">Nematode worm</name>
    <dbReference type="NCBI Taxonomy" id="13658"/>
    <lineage>
        <taxon>Eukaryota</taxon>
        <taxon>Metazoa</taxon>
        <taxon>Ecdysozoa</taxon>
        <taxon>Nematoda</taxon>
        <taxon>Enoplea</taxon>
        <taxon>Dorylaimia</taxon>
        <taxon>Mermithida</taxon>
        <taxon>Mermithoidea</taxon>
        <taxon>Mermithidae</taxon>
        <taxon>Romanomermis</taxon>
    </lineage>
</organism>